<reference evidence="1" key="1">
    <citation type="submission" date="2015-10" db="EMBL/GenBank/DDBJ databases">
        <authorList>
            <person name="Gilbert D.G."/>
        </authorList>
    </citation>
    <scope>NUCLEOTIDE SEQUENCE</scope>
</reference>
<gene>
    <name evidence="1" type="ORF">MGWOODY_Smn3232</name>
</gene>
<name>A0A160TN43_9ZZZZ</name>
<organism evidence="1">
    <name type="scientific">hydrothermal vent metagenome</name>
    <dbReference type="NCBI Taxonomy" id="652676"/>
    <lineage>
        <taxon>unclassified sequences</taxon>
        <taxon>metagenomes</taxon>
        <taxon>ecological metagenomes</taxon>
    </lineage>
</organism>
<evidence type="ECO:0000313" key="1">
    <source>
        <dbReference type="EMBL" id="CUS46253.1"/>
    </source>
</evidence>
<proteinExistence type="predicted"/>
<protein>
    <submittedName>
        <fullName evidence="1">Uncharacterized protein</fullName>
    </submittedName>
</protein>
<sequence>MKQPRTYTAPHDVYTGGVLYRPGQPFTTSEPRGAEWEPIGAAEKAAIAAERESQADKA</sequence>
<dbReference type="EMBL" id="CZQE01000351">
    <property type="protein sequence ID" value="CUS46253.1"/>
    <property type="molecule type" value="Genomic_DNA"/>
</dbReference>
<dbReference type="AlphaFoldDB" id="A0A160TN43"/>
<accession>A0A160TN43</accession>